<evidence type="ECO:0000256" key="3">
    <source>
        <dbReference type="ARBA" id="ARBA00022525"/>
    </source>
</evidence>
<dbReference type="GO" id="GO:0005576">
    <property type="term" value="C:extracellular region"/>
    <property type="evidence" value="ECO:0007669"/>
    <property type="project" value="UniProtKB-SubCell"/>
</dbReference>
<evidence type="ECO:0000313" key="6">
    <source>
        <dbReference type="Proteomes" id="UP000283090"/>
    </source>
</evidence>
<dbReference type="OrthoDB" id="2409492at2759"/>
<reference evidence="5 6" key="1">
    <citation type="submission" date="2019-01" db="EMBL/GenBank/DDBJ databases">
        <title>Intercellular communication is required for trap formation in the nematode-trapping fungus Duddingtonia flagrans.</title>
        <authorList>
            <person name="Youssar L."/>
            <person name="Wernet V."/>
            <person name="Hensel N."/>
            <person name="Hildebrandt H.-G."/>
            <person name="Fischer R."/>
        </authorList>
    </citation>
    <scope>NUCLEOTIDE SEQUENCE [LARGE SCALE GENOMIC DNA]</scope>
    <source>
        <strain evidence="5 6">CBS H-5679</strain>
    </source>
</reference>
<protein>
    <recommendedName>
        <fullName evidence="4">Crinkler effector protein N-terminal domain-containing protein</fullName>
    </recommendedName>
</protein>
<dbReference type="Pfam" id="PF20147">
    <property type="entry name" value="Crinkler"/>
    <property type="match status" value="1"/>
</dbReference>
<dbReference type="Proteomes" id="UP000283090">
    <property type="component" value="Unassembled WGS sequence"/>
</dbReference>
<dbReference type="GO" id="GO:0043657">
    <property type="term" value="C:host cell"/>
    <property type="evidence" value="ECO:0007669"/>
    <property type="project" value="UniProtKB-SubCell"/>
</dbReference>
<dbReference type="GeneID" id="93583399"/>
<comment type="subcellular location">
    <subcellularLocation>
        <location evidence="1">Host cell</location>
    </subcellularLocation>
    <subcellularLocation>
        <location evidence="2">Secreted</location>
    </subcellularLocation>
</comment>
<dbReference type="EMBL" id="SAEB01000001">
    <property type="protein sequence ID" value="RVD90112.1"/>
    <property type="molecule type" value="Genomic_DNA"/>
</dbReference>
<evidence type="ECO:0000313" key="5">
    <source>
        <dbReference type="EMBL" id="RVD90112.1"/>
    </source>
</evidence>
<dbReference type="RefSeq" id="XP_067495656.1">
    <property type="nucleotide sequence ID" value="XM_067629656.1"/>
</dbReference>
<feature type="domain" description="Crinkler effector protein N-terminal" evidence="4">
    <location>
        <begin position="4"/>
        <end position="119"/>
    </location>
</feature>
<proteinExistence type="predicted"/>
<dbReference type="AlphaFoldDB" id="A0A437AG55"/>
<evidence type="ECO:0000256" key="2">
    <source>
        <dbReference type="ARBA" id="ARBA00004613"/>
    </source>
</evidence>
<evidence type="ECO:0000256" key="1">
    <source>
        <dbReference type="ARBA" id="ARBA00004340"/>
    </source>
</evidence>
<keyword evidence="6" id="KW-1185">Reference proteome</keyword>
<sequence length="126" mass="14290">MSVLTLLCQVDAGNLSGTIFPLETPPTAFISELKDVIKAQQPHGLRYIDANELTVWKLSTPLRFTECDFDEDEENKAFNELLAAFYRDPESVSRKLHPVCKIGSYFKEPAEESLHLIIQVPLLLNR</sequence>
<evidence type="ECO:0000259" key="4">
    <source>
        <dbReference type="Pfam" id="PF20147"/>
    </source>
</evidence>
<organism evidence="5 6">
    <name type="scientific">Arthrobotrys flagrans</name>
    <name type="common">Nematode-trapping fungus</name>
    <name type="synonym">Trichothecium flagrans</name>
    <dbReference type="NCBI Taxonomy" id="97331"/>
    <lineage>
        <taxon>Eukaryota</taxon>
        <taxon>Fungi</taxon>
        <taxon>Dikarya</taxon>
        <taxon>Ascomycota</taxon>
        <taxon>Pezizomycotina</taxon>
        <taxon>Orbiliomycetes</taxon>
        <taxon>Orbiliales</taxon>
        <taxon>Orbiliaceae</taxon>
        <taxon>Arthrobotrys</taxon>
    </lineage>
</organism>
<comment type="caution">
    <text evidence="5">The sequence shown here is derived from an EMBL/GenBank/DDBJ whole genome shotgun (WGS) entry which is preliminary data.</text>
</comment>
<dbReference type="VEuPathDB" id="FungiDB:DFL_001088"/>
<keyword evidence="3" id="KW-0964">Secreted</keyword>
<name>A0A437AG55_ARTFL</name>
<accession>A0A437AG55</accession>
<dbReference type="InterPro" id="IPR045379">
    <property type="entry name" value="Crinkler_N"/>
</dbReference>
<gene>
    <name evidence="5" type="ORF">DFL_001088</name>
</gene>